<keyword evidence="1" id="KW-0328">Glycosyltransferase</keyword>
<dbReference type="RefSeq" id="WP_251777692.1">
    <property type="nucleotide sequence ID" value="NZ_JAMKFE010000004.1"/>
</dbReference>
<dbReference type="EMBL" id="JAMKFE010000004">
    <property type="protein sequence ID" value="MCM5679483.1"/>
    <property type="molecule type" value="Genomic_DNA"/>
</dbReference>
<protein>
    <submittedName>
        <fullName evidence="3">Glycosyltransferase family 9 protein</fullName>
    </submittedName>
</protein>
<accession>A0ABT0YLE8</accession>
<dbReference type="InterPro" id="IPR002201">
    <property type="entry name" value="Glyco_trans_9"/>
</dbReference>
<proteinExistence type="predicted"/>
<evidence type="ECO:0000256" key="2">
    <source>
        <dbReference type="ARBA" id="ARBA00022679"/>
    </source>
</evidence>
<dbReference type="PANTHER" id="PTHR30160:SF1">
    <property type="entry name" value="LIPOPOLYSACCHARIDE 1,2-N-ACETYLGLUCOSAMINETRANSFERASE-RELATED"/>
    <property type="match status" value="1"/>
</dbReference>
<gene>
    <name evidence="3" type="ORF">M8A51_08060</name>
</gene>
<dbReference type="CDD" id="cd03789">
    <property type="entry name" value="GT9_LPS_heptosyltransferase"/>
    <property type="match status" value="1"/>
</dbReference>
<dbReference type="Proteomes" id="UP001165541">
    <property type="component" value="Unassembled WGS sequence"/>
</dbReference>
<dbReference type="InterPro" id="IPR051199">
    <property type="entry name" value="LPS_LOS_Heptosyltrfase"/>
</dbReference>
<evidence type="ECO:0000313" key="3">
    <source>
        <dbReference type="EMBL" id="MCM5679483.1"/>
    </source>
</evidence>
<keyword evidence="2" id="KW-0808">Transferase</keyword>
<organism evidence="3 4">
    <name type="scientific">Caldimonas mangrovi</name>
    <dbReference type="NCBI Taxonomy" id="2944811"/>
    <lineage>
        <taxon>Bacteria</taxon>
        <taxon>Pseudomonadati</taxon>
        <taxon>Pseudomonadota</taxon>
        <taxon>Betaproteobacteria</taxon>
        <taxon>Burkholderiales</taxon>
        <taxon>Sphaerotilaceae</taxon>
        <taxon>Caldimonas</taxon>
    </lineage>
</organism>
<sequence>MPVRESVQRIAVFRALVLGDVLCAVPAWRALKAAYPSARITLIGLPWAAELAQRLDCLDDFIAFPGYPGLPERPCDLCALPGFFERVQRERFDLVLQMHGSGAIANPLVMCFGGRRTAGYFVPGAYCPDPDSFVPWPTQGHEIERLLSLTDALGLPQCGTSLEFPVHDTDRRALRRHGFDPECRYVVVHAGSQLRSRRWPLERFAQVADVLGRLGCTVVLTGTAAERALVRELRSRMRVPAVNLAGCTSLFELGALVEGAQLVVCNDTGISHVAAALRTPSVVVSSGGDVARWRPLDARRHRVLWHDVPCRPCAHDLCPSAHECALGVSTDAVVEAALDSLGENIHAA</sequence>
<dbReference type="PANTHER" id="PTHR30160">
    <property type="entry name" value="TETRAACYLDISACCHARIDE 4'-KINASE-RELATED"/>
    <property type="match status" value="1"/>
</dbReference>
<evidence type="ECO:0000313" key="4">
    <source>
        <dbReference type="Proteomes" id="UP001165541"/>
    </source>
</evidence>
<name>A0ABT0YLE8_9BURK</name>
<dbReference type="Pfam" id="PF01075">
    <property type="entry name" value="Glyco_transf_9"/>
    <property type="match status" value="1"/>
</dbReference>
<dbReference type="Gene3D" id="3.40.50.2000">
    <property type="entry name" value="Glycogen Phosphorylase B"/>
    <property type="match status" value="2"/>
</dbReference>
<dbReference type="SUPFAM" id="SSF53756">
    <property type="entry name" value="UDP-Glycosyltransferase/glycogen phosphorylase"/>
    <property type="match status" value="1"/>
</dbReference>
<keyword evidence="4" id="KW-1185">Reference proteome</keyword>
<reference evidence="3" key="1">
    <citation type="submission" date="2022-05" db="EMBL/GenBank/DDBJ databases">
        <title>Schlegelella sp. nov., isolated from mangrove soil.</title>
        <authorList>
            <person name="Liu Y."/>
            <person name="Ge X."/>
            <person name="Liu W."/>
        </authorList>
    </citation>
    <scope>NUCLEOTIDE SEQUENCE</scope>
    <source>
        <strain evidence="3">S2-27</strain>
    </source>
</reference>
<evidence type="ECO:0000256" key="1">
    <source>
        <dbReference type="ARBA" id="ARBA00022676"/>
    </source>
</evidence>
<comment type="caution">
    <text evidence="3">The sequence shown here is derived from an EMBL/GenBank/DDBJ whole genome shotgun (WGS) entry which is preliminary data.</text>
</comment>